<proteinExistence type="predicted"/>
<evidence type="ECO:0000256" key="1">
    <source>
        <dbReference type="SAM" id="MobiDB-lite"/>
    </source>
</evidence>
<sequence length="629" mass="68424">MTDLQWSTNLRDSEYDYLIEDDAAHEPITSTYARDEVAEIRSLDSSFIEEDDVHFVETPLSDLSTIAQRLAASRQRQKRKHDVVPSNCRGDVASKKQHICGSQPTSVTTEPTSPSSSTTFPAASSSGSTLRTSPPQSDSLRDLQPSTSTAYDQVAHAAASLTQAPAPTRSFPPLRPARVGLSKPATTSRKTGQQQLCFSQIQGSQQVQSHAKSVQTESNSIDSYYDGFFCWGDELEIFRDAVTPEDSTRAHLPAESSSLEGKRQRSRHFGGLEQYTDASYLAEARPAMSKPSTPIVIPSSDSEDDDSDIFAFDPRRESLSTAASSIAPGDVIGRSLLRDTSAAVTCLPESIIQYQQAAPQTSPIKSRLVQRDHDPDAQTRSSSQVIRSLRAHQDQSRWSPPMPATTDCNARYNATISYGSSESSPASLRSRLSAAGRSSLSTYSFDTRSQETRQADRAHRRRLAPPLTPAAHIRSATPRPSHNSAVSRFAPPTQQTSFSYPKAALSDVTSTPFRRWHANDSPLWHRGLSPISGGGGSLVPRRNGVSRAAREAVVRRFNIAALSPGAPTIPLSRAGECSFGQAQGSRSSENGYAIRKLPPDVDVTVQHVGGSDGVKRRLTLFKPSGRTQW</sequence>
<dbReference type="RefSeq" id="XP_025347447.1">
    <property type="nucleotide sequence ID" value="XM_025494978.1"/>
</dbReference>
<feature type="compositionally biased region" description="Polar residues" evidence="1">
    <location>
        <begin position="355"/>
        <end position="364"/>
    </location>
</feature>
<feature type="region of interest" description="Disordered" evidence="1">
    <location>
        <begin position="73"/>
        <end position="192"/>
    </location>
</feature>
<feature type="region of interest" description="Disordered" evidence="1">
    <location>
        <begin position="439"/>
        <end position="497"/>
    </location>
</feature>
<accession>A0A316U4V7</accession>
<gene>
    <name evidence="2" type="ORF">BCV69DRAFT_312884</name>
</gene>
<keyword evidence="3" id="KW-1185">Reference proteome</keyword>
<feature type="compositionally biased region" description="Basic and acidic residues" evidence="1">
    <location>
        <begin position="448"/>
        <end position="457"/>
    </location>
</feature>
<protein>
    <submittedName>
        <fullName evidence="2">Uncharacterized protein</fullName>
    </submittedName>
</protein>
<dbReference type="AlphaFoldDB" id="A0A316U4V7"/>
<feature type="region of interest" description="Disordered" evidence="1">
    <location>
        <begin position="285"/>
        <end position="307"/>
    </location>
</feature>
<reference evidence="2 3" key="1">
    <citation type="journal article" date="2018" name="Mol. Biol. Evol.">
        <title>Broad Genomic Sampling Reveals a Smut Pathogenic Ancestry of the Fungal Clade Ustilaginomycotina.</title>
        <authorList>
            <person name="Kijpornyongpan T."/>
            <person name="Mondo S.J."/>
            <person name="Barry K."/>
            <person name="Sandor L."/>
            <person name="Lee J."/>
            <person name="Lipzen A."/>
            <person name="Pangilinan J."/>
            <person name="LaButti K."/>
            <person name="Hainaut M."/>
            <person name="Henrissat B."/>
            <person name="Grigoriev I.V."/>
            <person name="Spatafora J.W."/>
            <person name="Aime M.C."/>
        </authorList>
    </citation>
    <scope>NUCLEOTIDE SEQUENCE [LARGE SCALE GENOMIC DNA]</scope>
    <source>
        <strain evidence="2 3">MCA 4718</strain>
    </source>
</reference>
<dbReference type="Proteomes" id="UP000245942">
    <property type="component" value="Unassembled WGS sequence"/>
</dbReference>
<dbReference type="GeneID" id="37016712"/>
<evidence type="ECO:0000313" key="2">
    <source>
        <dbReference type="EMBL" id="PWN20287.1"/>
    </source>
</evidence>
<feature type="compositionally biased region" description="Polar residues" evidence="1">
    <location>
        <begin position="130"/>
        <end position="151"/>
    </location>
</feature>
<evidence type="ECO:0000313" key="3">
    <source>
        <dbReference type="Proteomes" id="UP000245942"/>
    </source>
</evidence>
<name>A0A316U4V7_9BASI</name>
<feature type="compositionally biased region" description="Low complexity" evidence="1">
    <location>
        <begin position="102"/>
        <end position="129"/>
    </location>
</feature>
<feature type="region of interest" description="Disordered" evidence="1">
    <location>
        <begin position="355"/>
        <end position="406"/>
    </location>
</feature>
<feature type="region of interest" description="Disordered" evidence="1">
    <location>
        <begin position="248"/>
        <end position="269"/>
    </location>
</feature>
<organism evidence="2 3">
    <name type="scientific">Pseudomicrostroma glucosiphilum</name>
    <dbReference type="NCBI Taxonomy" id="1684307"/>
    <lineage>
        <taxon>Eukaryota</taxon>
        <taxon>Fungi</taxon>
        <taxon>Dikarya</taxon>
        <taxon>Basidiomycota</taxon>
        <taxon>Ustilaginomycotina</taxon>
        <taxon>Exobasidiomycetes</taxon>
        <taxon>Microstromatales</taxon>
        <taxon>Microstromatales incertae sedis</taxon>
        <taxon>Pseudomicrostroma</taxon>
    </lineage>
</organism>
<dbReference type="EMBL" id="KZ819328">
    <property type="protein sequence ID" value="PWN20287.1"/>
    <property type="molecule type" value="Genomic_DNA"/>
</dbReference>
<feature type="compositionally biased region" description="Polar residues" evidence="1">
    <location>
        <begin position="478"/>
        <end position="497"/>
    </location>
</feature>